<evidence type="ECO:0000256" key="6">
    <source>
        <dbReference type="ARBA" id="ARBA00023136"/>
    </source>
</evidence>
<keyword evidence="3" id="KW-1003">Cell membrane</keyword>
<gene>
    <name evidence="7" type="ORF">C731_0619</name>
</gene>
<dbReference type="eggNOG" id="COG1863">
    <property type="taxonomic scope" value="Bacteria"/>
</dbReference>
<dbReference type="GO" id="GO:0005886">
    <property type="term" value="C:plasma membrane"/>
    <property type="evidence" value="ECO:0007669"/>
    <property type="project" value="UniProtKB-SubCell"/>
</dbReference>
<comment type="subcellular location">
    <subcellularLocation>
        <location evidence="1">Cell membrane</location>
        <topology evidence="1">Multi-pass membrane protein</topology>
    </subcellularLocation>
</comment>
<dbReference type="InterPro" id="IPR002758">
    <property type="entry name" value="Cation_antiport_E"/>
</dbReference>
<keyword evidence="5" id="KW-1133">Transmembrane helix</keyword>
<dbReference type="AlphaFoldDB" id="K5BH58"/>
<keyword evidence="6" id="KW-0472">Membrane</keyword>
<keyword evidence="8" id="KW-1185">Reference proteome</keyword>
<evidence type="ECO:0000313" key="8">
    <source>
        <dbReference type="Proteomes" id="UP000006265"/>
    </source>
</evidence>
<dbReference type="NCBIfam" id="NF006521">
    <property type="entry name" value="PRK08965.1-5"/>
    <property type="match status" value="1"/>
</dbReference>
<dbReference type="STRING" id="1122247.GCA_000379865_01535"/>
<evidence type="ECO:0000256" key="1">
    <source>
        <dbReference type="ARBA" id="ARBA00004651"/>
    </source>
</evidence>
<dbReference type="Pfam" id="PF01899">
    <property type="entry name" value="MNHE"/>
    <property type="match status" value="1"/>
</dbReference>
<protein>
    <submittedName>
        <fullName evidence="7">Na+/H+ ion antiporter subunit</fullName>
    </submittedName>
</protein>
<dbReference type="GO" id="GO:0008324">
    <property type="term" value="F:monoatomic cation transmembrane transporter activity"/>
    <property type="evidence" value="ECO:0007669"/>
    <property type="project" value="InterPro"/>
</dbReference>
<comment type="similarity">
    <text evidence="2">Belongs to the CPA3 antiporters (TC 2.A.63) subunit E family.</text>
</comment>
<dbReference type="PANTHER" id="PTHR34584">
    <property type="entry name" value="NA(+)/H(+) ANTIPORTER SUBUNIT E1"/>
    <property type="match status" value="1"/>
</dbReference>
<dbReference type="OrthoDB" id="3556991at2"/>
<reference evidence="7 8" key="1">
    <citation type="journal article" date="2012" name="J. Bacteriol.">
        <title>Genome sequence of Mycobacterium hassiacum DSM 44199, a rare source of heat-stable mycobacterial proteins.</title>
        <authorList>
            <person name="Tiago I."/>
            <person name="Maranha A."/>
            <person name="Mendes V."/>
            <person name="Alarico S."/>
            <person name="Moynihan P.J."/>
            <person name="Clarke A.J."/>
            <person name="Macedo-Ribeiro S."/>
            <person name="Pereira P.J."/>
            <person name="Empadinhas N."/>
        </authorList>
    </citation>
    <scope>NUCLEOTIDE SEQUENCE [LARGE SCALE GENOMIC DNA]</scope>
    <source>
        <strain evidence="8">DSM 44199 / CIP 105218 / JCM 12690 / 3849</strain>
    </source>
</reference>
<dbReference type="Proteomes" id="UP000006265">
    <property type="component" value="Unassembled WGS sequence"/>
</dbReference>
<evidence type="ECO:0000313" key="7">
    <source>
        <dbReference type="EMBL" id="EKF25382.1"/>
    </source>
</evidence>
<comment type="caution">
    <text evidence="7">The sequence shown here is derived from an EMBL/GenBank/DDBJ whole genome shotgun (WGS) entry which is preliminary data.</text>
</comment>
<dbReference type="PATRIC" id="fig|1122247.3.peg.595"/>
<sequence>MTRQVALRIWVLCWLVLVWNLLWGTFSPANVLSGLAVALLITILLPLPDVPVEGRLHPLSLIRLLLTVAYYLIKSSFQVAVLALKPHPPLSAVLRARLNLKSDLVLALAVNIFNLIPGSIVLEIDQVRRVLYMHVIDVGSDRAVERFYRQVADVERLLIAAFERPEDWRPAPKHDSENAS</sequence>
<name>K5BH58_MYCHD</name>
<dbReference type="RefSeq" id="WP_005624458.1">
    <property type="nucleotide sequence ID" value="NZ_AMRA01000016.1"/>
</dbReference>
<proteinExistence type="inferred from homology"/>
<evidence type="ECO:0000256" key="5">
    <source>
        <dbReference type="ARBA" id="ARBA00022989"/>
    </source>
</evidence>
<keyword evidence="4" id="KW-0812">Transmembrane</keyword>
<dbReference type="EMBL" id="AMRA01000016">
    <property type="protein sequence ID" value="EKF25382.1"/>
    <property type="molecule type" value="Genomic_DNA"/>
</dbReference>
<evidence type="ECO:0000256" key="2">
    <source>
        <dbReference type="ARBA" id="ARBA00006228"/>
    </source>
</evidence>
<accession>K5BH58</accession>
<dbReference type="PANTHER" id="PTHR34584:SF1">
    <property type="entry name" value="NA(+)_H(+) ANTIPORTER SUBUNIT E1"/>
    <property type="match status" value="1"/>
</dbReference>
<organism evidence="7 8">
    <name type="scientific">Mycolicibacterium hassiacum (strain DSM 44199 / CIP 105218 / JCM 12690 / 3849)</name>
    <name type="common">Mycobacterium hassiacum</name>
    <dbReference type="NCBI Taxonomy" id="1122247"/>
    <lineage>
        <taxon>Bacteria</taxon>
        <taxon>Bacillati</taxon>
        <taxon>Actinomycetota</taxon>
        <taxon>Actinomycetes</taxon>
        <taxon>Mycobacteriales</taxon>
        <taxon>Mycobacteriaceae</taxon>
        <taxon>Mycolicibacterium</taxon>
    </lineage>
</organism>
<evidence type="ECO:0000256" key="4">
    <source>
        <dbReference type="ARBA" id="ARBA00022692"/>
    </source>
</evidence>
<evidence type="ECO:0000256" key="3">
    <source>
        <dbReference type="ARBA" id="ARBA00022475"/>
    </source>
</evidence>